<evidence type="ECO:0000313" key="1">
    <source>
        <dbReference type="EMBL" id="KMN12123.1"/>
    </source>
</evidence>
<evidence type="ECO:0000313" key="2">
    <source>
        <dbReference type="Proteomes" id="UP000036325"/>
    </source>
</evidence>
<comment type="caution">
    <text evidence="1">The sequence shown here is derived from an EMBL/GenBank/DDBJ whole genome shotgun (WGS) entry which is preliminary data.</text>
</comment>
<dbReference type="AlphaFoldDB" id="A0A0J6LPG9"/>
<dbReference type="RefSeq" id="WP_125828562.1">
    <property type="nucleotide sequence ID" value="NZ_JAAEBV010000007.1"/>
</dbReference>
<name>A0A0J6LPG9_9PSED</name>
<protein>
    <submittedName>
        <fullName evidence="1">Uncharacterized protein</fullName>
    </submittedName>
</protein>
<reference evidence="1 2" key="1">
    <citation type="submission" date="2015-02" db="EMBL/GenBank/DDBJ databases">
        <title>Pseudomonas helleri sp. nov. and Pseudomonas weihenstephanensis sp. nov., isolated from raw cows milk.</title>
        <authorList>
            <person name="von Neubeck M."/>
            <person name="Huptas C."/>
            <person name="Wenning M."/>
            <person name="Scherer S."/>
        </authorList>
    </citation>
    <scope>NUCLEOTIDE SEQUENCE [LARGE SCALE GENOMIC DNA]</scope>
    <source>
        <strain evidence="1 2">DSM 29166</strain>
    </source>
</reference>
<accession>A0A0J6IIE5</accession>
<organism evidence="1 2">
    <name type="scientific">Pseudomonas weihenstephanensis</name>
    <dbReference type="NCBI Taxonomy" id="1608994"/>
    <lineage>
        <taxon>Bacteria</taxon>
        <taxon>Pseudomonadati</taxon>
        <taxon>Pseudomonadota</taxon>
        <taxon>Gammaproteobacteria</taxon>
        <taxon>Pseudomonadales</taxon>
        <taxon>Pseudomonadaceae</taxon>
        <taxon>Pseudomonas</taxon>
    </lineage>
</organism>
<dbReference type="OrthoDB" id="9135031at2"/>
<dbReference type="Proteomes" id="UP000036325">
    <property type="component" value="Unassembled WGS sequence"/>
</dbReference>
<sequence length="185" mass="21579">MLRTDLLNDFATLFAYNWYRDFPMDGYNRDMGSLSDWNIHTGITVRRVGDLLGFFTHFESSNRTDAVVRDAQRSPILFAEWEWIDPSRQEIGEPEKLSDAALLHNPQFCFLFSYVLQGSIECAHEFIAKNWNAQVPLLVSLIEYTGITKRTFHQMSMHQLHNGQWTLLREQPALAWALPGTRWQL</sequence>
<gene>
    <name evidence="1" type="ORF">TU86_19490</name>
</gene>
<proteinExistence type="predicted"/>
<dbReference type="PATRIC" id="fig|1608994.3.peg.54"/>
<accession>A0A0J6LPG9</accession>
<dbReference type="EMBL" id="JYLF01000010">
    <property type="protein sequence ID" value="KMN12123.1"/>
    <property type="molecule type" value="Genomic_DNA"/>
</dbReference>